<dbReference type="EMBL" id="JARTCD010000029">
    <property type="protein sequence ID" value="KAJ8657808.1"/>
    <property type="molecule type" value="Genomic_DNA"/>
</dbReference>
<comment type="subcellular location">
    <subcellularLocation>
        <location evidence="1">Membrane</location>
        <topology evidence="1">Multi-pass membrane protein</topology>
    </subcellularLocation>
</comment>
<evidence type="ECO:0000256" key="3">
    <source>
        <dbReference type="SAM" id="Phobius"/>
    </source>
</evidence>
<accession>A0AAD7V375</accession>
<keyword evidence="6" id="KW-1185">Reference proteome</keyword>
<dbReference type="InterPro" id="IPR011701">
    <property type="entry name" value="MFS"/>
</dbReference>
<dbReference type="InterPro" id="IPR050327">
    <property type="entry name" value="Proton-linked_MCT"/>
</dbReference>
<dbReference type="RefSeq" id="XP_058342721.1">
    <property type="nucleotide sequence ID" value="XM_058486650.1"/>
</dbReference>
<dbReference type="PANTHER" id="PTHR11360">
    <property type="entry name" value="MONOCARBOXYLATE TRANSPORTER"/>
    <property type="match status" value="1"/>
</dbReference>
<dbReference type="AlphaFoldDB" id="A0AAD7V375"/>
<organism evidence="5 6">
    <name type="scientific">Lichtheimia ornata</name>
    <dbReference type="NCBI Taxonomy" id="688661"/>
    <lineage>
        <taxon>Eukaryota</taxon>
        <taxon>Fungi</taxon>
        <taxon>Fungi incertae sedis</taxon>
        <taxon>Mucoromycota</taxon>
        <taxon>Mucoromycotina</taxon>
        <taxon>Mucoromycetes</taxon>
        <taxon>Mucorales</taxon>
        <taxon>Lichtheimiaceae</taxon>
        <taxon>Lichtheimia</taxon>
    </lineage>
</organism>
<evidence type="ECO:0000313" key="5">
    <source>
        <dbReference type="EMBL" id="KAJ8657808.1"/>
    </source>
</evidence>
<evidence type="ECO:0000313" key="6">
    <source>
        <dbReference type="Proteomes" id="UP001234581"/>
    </source>
</evidence>
<dbReference type="GO" id="GO:0016020">
    <property type="term" value="C:membrane"/>
    <property type="evidence" value="ECO:0007669"/>
    <property type="project" value="UniProtKB-SubCell"/>
</dbReference>
<gene>
    <name evidence="5" type="ORF">O0I10_006623</name>
</gene>
<dbReference type="Gene3D" id="1.20.1250.20">
    <property type="entry name" value="MFS general substrate transporter like domains"/>
    <property type="match status" value="2"/>
</dbReference>
<protein>
    <recommendedName>
        <fullName evidence="4">Major facilitator superfamily (MFS) profile domain-containing protein</fullName>
    </recommendedName>
</protein>
<feature type="transmembrane region" description="Helical" evidence="3">
    <location>
        <begin position="397"/>
        <end position="420"/>
    </location>
</feature>
<keyword evidence="3" id="KW-0812">Transmembrane</keyword>
<comment type="similarity">
    <text evidence="2">Belongs to the major facilitator superfamily. Monocarboxylate porter (TC 2.A.1.13) family.</text>
</comment>
<feature type="transmembrane region" description="Helical" evidence="3">
    <location>
        <begin position="166"/>
        <end position="189"/>
    </location>
</feature>
<proteinExistence type="inferred from homology"/>
<feature type="transmembrane region" description="Helical" evidence="3">
    <location>
        <begin position="267"/>
        <end position="291"/>
    </location>
</feature>
<feature type="transmembrane region" description="Helical" evidence="3">
    <location>
        <begin position="241"/>
        <end position="261"/>
    </location>
</feature>
<dbReference type="GeneID" id="83214034"/>
<feature type="transmembrane region" description="Helical" evidence="3">
    <location>
        <begin position="330"/>
        <end position="358"/>
    </location>
</feature>
<name>A0AAD7V375_9FUNG</name>
<feature type="transmembrane region" description="Helical" evidence="3">
    <location>
        <begin position="370"/>
        <end position="391"/>
    </location>
</feature>
<feature type="transmembrane region" description="Helical" evidence="3">
    <location>
        <begin position="76"/>
        <end position="98"/>
    </location>
</feature>
<sequence length="432" mass="47043">MVEPMIRPISSDDHSSIQYNQEKEEGRGEYEGWRSRGWLTVLGAFLIIFSLAGINSNWGVFEVLYLEVYPEVDPSIQGFTGPLASGVSFLMGPISVGFIQWSQSYRWPCIIATFICPMSLILASFSTKFYHVMLSQAILFNIGGGFVYLIASVLPAQWFSRNRSLACSAAASGACIGPLVMAPIIQAMIDSPLGYRNTLRVLGAIIFVLLAISTVLTRPVTSDIKRNPNWYKLIDPEFASVRYILLTIGIILTCLAFYPSFMLVPVYAQHIGASATLGSGLVSVMFATNAISRIGIGYVADRLGVMNTLFTTTFLCGVCNMVIWQLSYGIGVFVLYCILFGITGGVFFGLIPSCVAQVANPHLIQKGVSLIYLLAPIGIFPSGLIAGALFSHYSWTVAIQFMGSIFVLASIAILIVRLLVSNKPPLKNTLSK</sequence>
<evidence type="ECO:0000259" key="4">
    <source>
        <dbReference type="PROSITE" id="PS50850"/>
    </source>
</evidence>
<dbReference type="PANTHER" id="PTHR11360:SF284">
    <property type="entry name" value="EG:103B4.3 PROTEIN-RELATED"/>
    <property type="match status" value="1"/>
</dbReference>
<reference evidence="5 6" key="1">
    <citation type="submission" date="2023-03" db="EMBL/GenBank/DDBJ databases">
        <title>Genome sequence of Lichtheimia ornata CBS 291.66.</title>
        <authorList>
            <person name="Mohabir J.T."/>
            <person name="Shea T.P."/>
            <person name="Kurbessoian T."/>
            <person name="Berby B."/>
            <person name="Fontaine J."/>
            <person name="Livny J."/>
            <person name="Gnirke A."/>
            <person name="Stajich J.E."/>
            <person name="Cuomo C.A."/>
        </authorList>
    </citation>
    <scope>NUCLEOTIDE SEQUENCE [LARGE SCALE GENOMIC DNA]</scope>
    <source>
        <strain evidence="5">CBS 291.66</strain>
    </source>
</reference>
<evidence type="ECO:0000256" key="2">
    <source>
        <dbReference type="ARBA" id="ARBA00006727"/>
    </source>
</evidence>
<keyword evidence="3" id="KW-1133">Transmembrane helix</keyword>
<dbReference type="GO" id="GO:0022857">
    <property type="term" value="F:transmembrane transporter activity"/>
    <property type="evidence" value="ECO:0007669"/>
    <property type="project" value="InterPro"/>
</dbReference>
<feature type="transmembrane region" description="Helical" evidence="3">
    <location>
        <begin position="303"/>
        <end position="324"/>
    </location>
</feature>
<dbReference type="InterPro" id="IPR020846">
    <property type="entry name" value="MFS_dom"/>
</dbReference>
<dbReference type="PROSITE" id="PS50850">
    <property type="entry name" value="MFS"/>
    <property type="match status" value="1"/>
</dbReference>
<dbReference type="Pfam" id="PF07690">
    <property type="entry name" value="MFS_1"/>
    <property type="match status" value="1"/>
</dbReference>
<feature type="domain" description="Major facilitator superfamily (MFS) profile" evidence="4">
    <location>
        <begin position="242"/>
        <end position="432"/>
    </location>
</feature>
<feature type="transmembrane region" description="Helical" evidence="3">
    <location>
        <begin position="132"/>
        <end position="154"/>
    </location>
</feature>
<dbReference type="SUPFAM" id="SSF103473">
    <property type="entry name" value="MFS general substrate transporter"/>
    <property type="match status" value="1"/>
</dbReference>
<keyword evidence="3" id="KW-0472">Membrane</keyword>
<feature type="transmembrane region" description="Helical" evidence="3">
    <location>
        <begin position="201"/>
        <end position="220"/>
    </location>
</feature>
<evidence type="ECO:0000256" key="1">
    <source>
        <dbReference type="ARBA" id="ARBA00004141"/>
    </source>
</evidence>
<dbReference type="Proteomes" id="UP001234581">
    <property type="component" value="Unassembled WGS sequence"/>
</dbReference>
<dbReference type="InterPro" id="IPR036259">
    <property type="entry name" value="MFS_trans_sf"/>
</dbReference>
<feature type="transmembrane region" description="Helical" evidence="3">
    <location>
        <begin position="105"/>
        <end position="126"/>
    </location>
</feature>
<feature type="transmembrane region" description="Helical" evidence="3">
    <location>
        <begin position="37"/>
        <end position="56"/>
    </location>
</feature>
<comment type="caution">
    <text evidence="5">The sequence shown here is derived from an EMBL/GenBank/DDBJ whole genome shotgun (WGS) entry which is preliminary data.</text>
</comment>